<dbReference type="CDD" id="cd23451">
    <property type="entry name" value="beta-trefoil_Ricin_laminarinase"/>
    <property type="match status" value="1"/>
</dbReference>
<dbReference type="Pfam" id="PF06283">
    <property type="entry name" value="ThuA"/>
    <property type="match status" value="1"/>
</dbReference>
<keyword evidence="4" id="KW-1185">Reference proteome</keyword>
<keyword evidence="1" id="KW-0732">Signal</keyword>
<reference evidence="3 4" key="1">
    <citation type="submission" date="2024-10" db="EMBL/GenBank/DDBJ databases">
        <title>The Natural Products Discovery Center: Release of the First 8490 Sequenced Strains for Exploring Actinobacteria Biosynthetic Diversity.</title>
        <authorList>
            <person name="Kalkreuter E."/>
            <person name="Kautsar S.A."/>
            <person name="Yang D."/>
            <person name="Bader C.D."/>
            <person name="Teijaro C.N."/>
            <person name="Fluegel L."/>
            <person name="Davis C.M."/>
            <person name="Simpson J.R."/>
            <person name="Lauterbach L."/>
            <person name="Steele A.D."/>
            <person name="Gui C."/>
            <person name="Meng S."/>
            <person name="Li G."/>
            <person name="Viehrig K."/>
            <person name="Ye F."/>
            <person name="Su P."/>
            <person name="Kiefer A.F."/>
            <person name="Nichols A."/>
            <person name="Cepeda A.J."/>
            <person name="Yan W."/>
            <person name="Fan B."/>
            <person name="Jiang Y."/>
            <person name="Adhikari A."/>
            <person name="Zheng C.-J."/>
            <person name="Schuster L."/>
            <person name="Cowan T.M."/>
            <person name="Smanski M.J."/>
            <person name="Chevrette M.G."/>
            <person name="De Carvalho L.P.S."/>
            <person name="Shen B."/>
        </authorList>
    </citation>
    <scope>NUCLEOTIDE SEQUENCE [LARGE SCALE GENOMIC DNA]</scope>
    <source>
        <strain evidence="3 4">NPDC053399</strain>
    </source>
</reference>
<dbReference type="InterPro" id="IPR029062">
    <property type="entry name" value="Class_I_gatase-like"/>
</dbReference>
<evidence type="ECO:0000259" key="2">
    <source>
        <dbReference type="SMART" id="SM00458"/>
    </source>
</evidence>
<dbReference type="SUPFAM" id="SSF50370">
    <property type="entry name" value="Ricin B-like lectins"/>
    <property type="match status" value="1"/>
</dbReference>
<proteinExistence type="predicted"/>
<protein>
    <submittedName>
        <fullName evidence="3">ThuA domain-containing protein</fullName>
    </submittedName>
</protein>
<sequence>MLRTRTALPVQRVLIRLLALCMLLLGLTAVPDSGTAHAAPTFKVLAFYDGTYDAAHISFVHEANQWFPQHAAENGFTYTSTNDWSQLNTANLAKYQVVLFLDNHPQTAAQQNAFKTYMDNGGGWMGFHVSAYNDSTSNSWSWYHNTFLGTGTFKSNTWGPTAETLKVEDRAHPSMAGLPATIASSVSEWYSWNNDLRQNPNIDILASLDPSTFPVGTDPAQTWYSGYYPIIWTNRQYKMLYANFGHNAMNYDTNTALSSTFASAQQNQFLLNGIKWLGGGGASNPGAGFTLGVTPASGTVAPGASATSTVTTAVTSGGTAQSVALTASGAPSGATVSFSPASVTSGGSSTLTVATTSAVAPGTYPVTVTGTGSSGARTATYSLTVTGTGGGSGAITGYGGKCVDVAGASAANGAAVQLYDCNGTAAQSWAVGADGSVKALGKCMDVTAAGTANGTKVQLYDCNGTTAQKWTPGTNNTLVNAGSGRCLDASGPSSANGTRLQIWTCNSAAANQQWHLPS</sequence>
<dbReference type="Gene3D" id="2.80.10.50">
    <property type="match status" value="1"/>
</dbReference>
<dbReference type="Proteomes" id="UP001614394">
    <property type="component" value="Unassembled WGS sequence"/>
</dbReference>
<evidence type="ECO:0000256" key="1">
    <source>
        <dbReference type="SAM" id="SignalP"/>
    </source>
</evidence>
<dbReference type="InterPro" id="IPR029010">
    <property type="entry name" value="ThuA-like"/>
</dbReference>
<evidence type="ECO:0000313" key="4">
    <source>
        <dbReference type="Proteomes" id="UP001614394"/>
    </source>
</evidence>
<dbReference type="RefSeq" id="WP_399657432.1">
    <property type="nucleotide sequence ID" value="NZ_JBITYG010000016.1"/>
</dbReference>
<feature type="chain" id="PRO_5047345994" evidence="1">
    <location>
        <begin position="39"/>
        <end position="518"/>
    </location>
</feature>
<evidence type="ECO:0000313" key="3">
    <source>
        <dbReference type="EMBL" id="MFI9106159.1"/>
    </source>
</evidence>
<dbReference type="SUPFAM" id="SSF52317">
    <property type="entry name" value="Class I glutamine amidotransferase-like"/>
    <property type="match status" value="1"/>
</dbReference>
<name>A0ABW8CI82_9ACTN</name>
<dbReference type="Pfam" id="PF00652">
    <property type="entry name" value="Ricin_B_lectin"/>
    <property type="match status" value="1"/>
</dbReference>
<organism evidence="3 4">
    <name type="scientific">Streptomyces fildesensis</name>
    <dbReference type="NCBI Taxonomy" id="375757"/>
    <lineage>
        <taxon>Bacteria</taxon>
        <taxon>Bacillati</taxon>
        <taxon>Actinomycetota</taxon>
        <taxon>Actinomycetes</taxon>
        <taxon>Kitasatosporales</taxon>
        <taxon>Streptomycetaceae</taxon>
        <taxon>Streptomyces</taxon>
    </lineage>
</organism>
<dbReference type="EMBL" id="JBITYG010000016">
    <property type="protein sequence ID" value="MFI9106159.1"/>
    <property type="molecule type" value="Genomic_DNA"/>
</dbReference>
<dbReference type="PANTHER" id="PTHR40469">
    <property type="entry name" value="SECRETED GLYCOSYL HYDROLASE"/>
    <property type="match status" value="1"/>
</dbReference>
<comment type="caution">
    <text evidence="3">The sequence shown here is derived from an EMBL/GenBank/DDBJ whole genome shotgun (WGS) entry which is preliminary data.</text>
</comment>
<gene>
    <name evidence="3" type="ORF">ACIGXA_37205</name>
</gene>
<feature type="signal peptide" evidence="1">
    <location>
        <begin position="1"/>
        <end position="38"/>
    </location>
</feature>
<dbReference type="SMART" id="SM00458">
    <property type="entry name" value="RICIN"/>
    <property type="match status" value="1"/>
</dbReference>
<feature type="domain" description="Ricin B lectin" evidence="2">
    <location>
        <begin position="390"/>
        <end position="517"/>
    </location>
</feature>
<dbReference type="InterPro" id="IPR035992">
    <property type="entry name" value="Ricin_B-like_lectins"/>
</dbReference>
<dbReference type="Gene3D" id="3.40.50.880">
    <property type="match status" value="1"/>
</dbReference>
<accession>A0ABW8CI82</accession>
<dbReference type="InterPro" id="IPR000772">
    <property type="entry name" value="Ricin_B_lectin"/>
</dbReference>
<dbReference type="PROSITE" id="PS50231">
    <property type="entry name" value="RICIN_B_LECTIN"/>
    <property type="match status" value="1"/>
</dbReference>
<dbReference type="PANTHER" id="PTHR40469:SF2">
    <property type="entry name" value="GALACTOSE-BINDING DOMAIN-LIKE SUPERFAMILY PROTEIN"/>
    <property type="match status" value="1"/>
</dbReference>